<feature type="domain" description="HTH psq-type" evidence="3">
    <location>
        <begin position="1"/>
        <end position="39"/>
    </location>
</feature>
<dbReference type="Gene3D" id="1.10.10.60">
    <property type="entry name" value="Homeodomain-like"/>
    <property type="match status" value="1"/>
</dbReference>
<gene>
    <name evidence="4" type="ORF">ACAOBT_LOCUS22788</name>
</gene>
<keyword evidence="2" id="KW-0238">DNA-binding</keyword>
<keyword evidence="5" id="KW-1185">Reference proteome</keyword>
<dbReference type="EMBL" id="CAKOFQ010007237">
    <property type="protein sequence ID" value="CAH1995719.1"/>
    <property type="molecule type" value="Genomic_DNA"/>
</dbReference>
<evidence type="ECO:0000313" key="5">
    <source>
        <dbReference type="Proteomes" id="UP001152888"/>
    </source>
</evidence>
<protein>
    <recommendedName>
        <fullName evidence="3">HTH psq-type domain-containing protein</fullName>
    </recommendedName>
</protein>
<proteinExistence type="predicted"/>
<sequence>MKRAILAVRGKEMGLLRASNHFGVPKSTLKDKVNSKVKVIDKLVGCKLGRKPILGDKLENILISYCLEMEKRFMA</sequence>
<feature type="DNA-binding region" description="H-T-H motif" evidence="2">
    <location>
        <begin position="15"/>
        <end position="35"/>
    </location>
</feature>
<evidence type="ECO:0000256" key="1">
    <source>
        <dbReference type="ARBA" id="ARBA00004123"/>
    </source>
</evidence>
<reference evidence="4" key="1">
    <citation type="submission" date="2022-03" db="EMBL/GenBank/DDBJ databases">
        <authorList>
            <person name="Sayadi A."/>
        </authorList>
    </citation>
    <scope>NUCLEOTIDE SEQUENCE</scope>
</reference>
<keyword evidence="2" id="KW-0539">Nucleus</keyword>
<dbReference type="Pfam" id="PF05225">
    <property type="entry name" value="HTH_psq"/>
    <property type="match status" value="1"/>
</dbReference>
<evidence type="ECO:0000259" key="3">
    <source>
        <dbReference type="PROSITE" id="PS50960"/>
    </source>
</evidence>
<dbReference type="Proteomes" id="UP001152888">
    <property type="component" value="Unassembled WGS sequence"/>
</dbReference>
<dbReference type="InterPro" id="IPR007889">
    <property type="entry name" value="HTH_Psq"/>
</dbReference>
<dbReference type="AlphaFoldDB" id="A0A9P0LL87"/>
<name>A0A9P0LL87_ACAOB</name>
<dbReference type="GO" id="GO:0005634">
    <property type="term" value="C:nucleus"/>
    <property type="evidence" value="ECO:0007669"/>
    <property type="project" value="UniProtKB-SubCell"/>
</dbReference>
<comment type="subcellular location">
    <subcellularLocation>
        <location evidence="1 2">Nucleus</location>
    </subcellularLocation>
</comment>
<organism evidence="4 5">
    <name type="scientific">Acanthoscelides obtectus</name>
    <name type="common">Bean weevil</name>
    <name type="synonym">Bruchus obtectus</name>
    <dbReference type="NCBI Taxonomy" id="200917"/>
    <lineage>
        <taxon>Eukaryota</taxon>
        <taxon>Metazoa</taxon>
        <taxon>Ecdysozoa</taxon>
        <taxon>Arthropoda</taxon>
        <taxon>Hexapoda</taxon>
        <taxon>Insecta</taxon>
        <taxon>Pterygota</taxon>
        <taxon>Neoptera</taxon>
        <taxon>Endopterygota</taxon>
        <taxon>Coleoptera</taxon>
        <taxon>Polyphaga</taxon>
        <taxon>Cucujiformia</taxon>
        <taxon>Chrysomeloidea</taxon>
        <taxon>Chrysomelidae</taxon>
        <taxon>Bruchinae</taxon>
        <taxon>Bruchini</taxon>
        <taxon>Acanthoscelides</taxon>
    </lineage>
</organism>
<comment type="caution">
    <text evidence="4">The sequence shown here is derived from an EMBL/GenBank/DDBJ whole genome shotgun (WGS) entry which is preliminary data.</text>
</comment>
<dbReference type="GO" id="GO:0003677">
    <property type="term" value="F:DNA binding"/>
    <property type="evidence" value="ECO:0007669"/>
    <property type="project" value="UniProtKB-UniRule"/>
</dbReference>
<dbReference type="InterPro" id="IPR009057">
    <property type="entry name" value="Homeodomain-like_sf"/>
</dbReference>
<accession>A0A9P0LL87</accession>
<dbReference type="OrthoDB" id="6766699at2759"/>
<dbReference type="SUPFAM" id="SSF46689">
    <property type="entry name" value="Homeodomain-like"/>
    <property type="match status" value="1"/>
</dbReference>
<evidence type="ECO:0000256" key="2">
    <source>
        <dbReference type="PROSITE-ProRule" id="PRU00320"/>
    </source>
</evidence>
<evidence type="ECO:0000313" key="4">
    <source>
        <dbReference type="EMBL" id="CAH1995719.1"/>
    </source>
</evidence>
<dbReference type="PROSITE" id="PS50960">
    <property type="entry name" value="HTH_PSQ"/>
    <property type="match status" value="1"/>
</dbReference>